<protein>
    <recommendedName>
        <fullName evidence="3">Transglutaminase N-terminal domain-containing protein</fullName>
    </recommendedName>
</protein>
<name>A0AAW0N2L7_9GOBI</name>
<dbReference type="GO" id="GO:0007399">
    <property type="term" value="P:nervous system development"/>
    <property type="evidence" value="ECO:0007669"/>
    <property type="project" value="UniProtKB-ARBA"/>
</dbReference>
<feature type="region of interest" description="Disordered" evidence="2">
    <location>
        <begin position="64"/>
        <end position="89"/>
    </location>
</feature>
<feature type="region of interest" description="Disordered" evidence="2">
    <location>
        <begin position="1"/>
        <end position="45"/>
    </location>
</feature>
<dbReference type="Proteomes" id="UP001460270">
    <property type="component" value="Unassembled WGS sequence"/>
</dbReference>
<evidence type="ECO:0000313" key="5">
    <source>
        <dbReference type="Proteomes" id="UP001460270"/>
    </source>
</evidence>
<evidence type="ECO:0000256" key="1">
    <source>
        <dbReference type="ARBA" id="ARBA00005968"/>
    </source>
</evidence>
<dbReference type="Gene3D" id="2.60.40.10">
    <property type="entry name" value="Immunoglobulins"/>
    <property type="match status" value="1"/>
</dbReference>
<accession>A0AAW0N2L7</accession>
<dbReference type="SUPFAM" id="SSF81296">
    <property type="entry name" value="E set domains"/>
    <property type="match status" value="1"/>
</dbReference>
<evidence type="ECO:0000256" key="2">
    <source>
        <dbReference type="SAM" id="MobiDB-lite"/>
    </source>
</evidence>
<feature type="compositionally biased region" description="Acidic residues" evidence="2">
    <location>
        <begin position="33"/>
        <end position="44"/>
    </location>
</feature>
<dbReference type="EMBL" id="JBBPFD010000018">
    <property type="protein sequence ID" value="KAK7889583.1"/>
    <property type="molecule type" value="Genomic_DNA"/>
</dbReference>
<proteinExistence type="inferred from homology"/>
<dbReference type="GO" id="GO:0003810">
    <property type="term" value="F:protein-glutamine gamma-glutamyltransferase activity"/>
    <property type="evidence" value="ECO:0007669"/>
    <property type="project" value="TreeGrafter"/>
</dbReference>
<comment type="caution">
    <text evidence="4">The sequence shown here is derived from an EMBL/GenBank/DDBJ whole genome shotgun (WGS) entry which is preliminary data.</text>
</comment>
<dbReference type="Pfam" id="PF00868">
    <property type="entry name" value="Transglut_N"/>
    <property type="match status" value="1"/>
</dbReference>
<evidence type="ECO:0000313" key="4">
    <source>
        <dbReference type="EMBL" id="KAK7889583.1"/>
    </source>
</evidence>
<dbReference type="InterPro" id="IPR014756">
    <property type="entry name" value="Ig_E-set"/>
</dbReference>
<comment type="similarity">
    <text evidence="1">Belongs to the transglutaminase superfamily. Transglutaminase family.</text>
</comment>
<keyword evidence="5" id="KW-1185">Reference proteome</keyword>
<dbReference type="InterPro" id="IPR050779">
    <property type="entry name" value="Transglutaminase"/>
</dbReference>
<reference evidence="5" key="1">
    <citation type="submission" date="2024-04" db="EMBL/GenBank/DDBJ databases">
        <title>Salinicola lusitanus LLJ914,a marine bacterium isolated from the Okinawa Trough.</title>
        <authorList>
            <person name="Li J."/>
        </authorList>
    </citation>
    <scope>NUCLEOTIDE SEQUENCE [LARGE SCALE GENOMIC DNA]</scope>
</reference>
<feature type="domain" description="Transglutaminase N-terminal" evidence="3">
    <location>
        <begin position="105"/>
        <end position="154"/>
    </location>
</feature>
<dbReference type="PANTHER" id="PTHR11590">
    <property type="entry name" value="PROTEIN-GLUTAMINE GAMMA-GLUTAMYLTRANSFERASE"/>
    <property type="match status" value="1"/>
</dbReference>
<sequence>MPVESRLHGSTTAVGRFPTVGFGDEPDGRANVEEEEEKEEDVPEENACRRWLRKIGFISKSAEDDDLNETVVTDSEPKQPEPEDNNELDALVLRVTSIDLLKDKSGQNRTEHRTQDYQSKNLIIRRGQTFQMWITLSRPFDHSTDKLHLELKIG</sequence>
<dbReference type="InterPro" id="IPR013783">
    <property type="entry name" value="Ig-like_fold"/>
</dbReference>
<dbReference type="InterPro" id="IPR001102">
    <property type="entry name" value="Transglutaminase_N"/>
</dbReference>
<gene>
    <name evidence="4" type="ORF">WMY93_025143</name>
</gene>
<evidence type="ECO:0000259" key="3">
    <source>
        <dbReference type="Pfam" id="PF00868"/>
    </source>
</evidence>
<dbReference type="PANTHER" id="PTHR11590:SF49">
    <property type="entry name" value="PROTEIN-GLUTAMINE GAMMA-GLUTAMYLTRANSFERASE K"/>
    <property type="match status" value="1"/>
</dbReference>
<dbReference type="AlphaFoldDB" id="A0AAW0N2L7"/>
<organism evidence="4 5">
    <name type="scientific">Mugilogobius chulae</name>
    <name type="common">yellowstripe goby</name>
    <dbReference type="NCBI Taxonomy" id="88201"/>
    <lineage>
        <taxon>Eukaryota</taxon>
        <taxon>Metazoa</taxon>
        <taxon>Chordata</taxon>
        <taxon>Craniata</taxon>
        <taxon>Vertebrata</taxon>
        <taxon>Euteleostomi</taxon>
        <taxon>Actinopterygii</taxon>
        <taxon>Neopterygii</taxon>
        <taxon>Teleostei</taxon>
        <taxon>Neoteleostei</taxon>
        <taxon>Acanthomorphata</taxon>
        <taxon>Gobiaria</taxon>
        <taxon>Gobiiformes</taxon>
        <taxon>Gobioidei</taxon>
        <taxon>Gobiidae</taxon>
        <taxon>Gobionellinae</taxon>
        <taxon>Mugilogobius</taxon>
    </lineage>
</organism>